<dbReference type="RefSeq" id="WP_099647629.1">
    <property type="nucleotide sequence ID" value="NZ_KZ319305.1"/>
</dbReference>
<feature type="coiled-coil region" evidence="5">
    <location>
        <begin position="21"/>
        <end position="48"/>
    </location>
</feature>
<accession>A0A2G1VM99</accession>
<dbReference type="Proteomes" id="UP000229433">
    <property type="component" value="Unassembled WGS sequence"/>
</dbReference>
<sequence length="439" mass="48180">MRRITFLLLLMALCYSSNTEAQFLKKLTKKLEQKLDKTTKSLEDKADKQVDKILGLDEGDSIPSIDGSDMEMDEMGAGEMDYPDETAESYGEAGFEAYSKYDFVPGTNLVAFEDFSEDSVGDLPQKWNTNSSAEVVTLSTLPGKWLRIGNGWGTYVFEGIPQDLPEDFTLEFDMLYDFDADTYAFKRYVNVVLSELENPNMYMDKFSYGKEVTTISLSNSASARAVVLDKKTAQKGMNVSGSNNHPAFSKTGKSGIPYHIAILKKGSRIKVYVDQDKVLDIPRGADDNLNYRTLRFESSVSPENEYFYLGNVRFATGVESGERLFKNGTHTAYGITFDSGSASIQPASYASLKQIAQAIQSDANGNYLITGHTDSDGDASLNVPLSESRAEAVKEALVGQFGIDSSRLQTAGKGSSEPVSTESSATAKALNRRVTISKL</sequence>
<dbReference type="PANTHER" id="PTHR30329:SF21">
    <property type="entry name" value="LIPOPROTEIN YIAD-RELATED"/>
    <property type="match status" value="1"/>
</dbReference>
<evidence type="ECO:0000313" key="10">
    <source>
        <dbReference type="Proteomes" id="UP000229433"/>
    </source>
</evidence>
<dbReference type="OrthoDB" id="9800869at2"/>
<keyword evidence="5" id="KW-0175">Coiled coil</keyword>
<evidence type="ECO:0000256" key="2">
    <source>
        <dbReference type="ARBA" id="ARBA00023136"/>
    </source>
</evidence>
<comment type="caution">
    <text evidence="9">The sequence shown here is derived from an EMBL/GenBank/DDBJ whole genome shotgun (WGS) entry which is preliminary data.</text>
</comment>
<proteinExistence type="predicted"/>
<feature type="region of interest" description="Disordered" evidence="6">
    <location>
        <begin position="408"/>
        <end position="427"/>
    </location>
</feature>
<dbReference type="PANTHER" id="PTHR30329">
    <property type="entry name" value="STATOR ELEMENT OF FLAGELLAR MOTOR COMPLEX"/>
    <property type="match status" value="1"/>
</dbReference>
<evidence type="ECO:0000259" key="8">
    <source>
        <dbReference type="PROSITE" id="PS51123"/>
    </source>
</evidence>
<keyword evidence="7" id="KW-0732">Signal</keyword>
<feature type="domain" description="OmpA-like" evidence="8">
    <location>
        <begin position="324"/>
        <end position="439"/>
    </location>
</feature>
<evidence type="ECO:0000313" key="9">
    <source>
        <dbReference type="EMBL" id="PHQ27895.1"/>
    </source>
</evidence>
<name>A0A2G1VM99_9FLAO</name>
<organism evidence="9 10">
    <name type="scientific">Leeuwenhoekiella nanhaiensis</name>
    <dbReference type="NCBI Taxonomy" id="1655491"/>
    <lineage>
        <taxon>Bacteria</taxon>
        <taxon>Pseudomonadati</taxon>
        <taxon>Bacteroidota</taxon>
        <taxon>Flavobacteriia</taxon>
        <taxon>Flavobacteriales</taxon>
        <taxon>Flavobacteriaceae</taxon>
        <taxon>Leeuwenhoekiella</taxon>
    </lineage>
</organism>
<gene>
    <name evidence="9" type="ORF">CJ305_17665</name>
</gene>
<evidence type="ECO:0000256" key="5">
    <source>
        <dbReference type="SAM" id="Coils"/>
    </source>
</evidence>
<dbReference type="InterPro" id="IPR006665">
    <property type="entry name" value="OmpA-like"/>
</dbReference>
<evidence type="ECO:0000256" key="7">
    <source>
        <dbReference type="SAM" id="SignalP"/>
    </source>
</evidence>
<evidence type="ECO:0000256" key="3">
    <source>
        <dbReference type="ARBA" id="ARBA00023237"/>
    </source>
</evidence>
<reference evidence="9 10" key="1">
    <citation type="submission" date="2017-08" db="EMBL/GenBank/DDBJ databases">
        <title>The whole genome shortgun sequences of strain Leeuwenhoekiella nanhaiensis G18 from the South China Sea.</title>
        <authorList>
            <person name="Liu Q."/>
        </authorList>
    </citation>
    <scope>NUCLEOTIDE SEQUENCE [LARGE SCALE GENOMIC DNA]</scope>
    <source>
        <strain evidence="9 10">G18</strain>
    </source>
</reference>
<dbReference type="AlphaFoldDB" id="A0A2G1VM99"/>
<comment type="subcellular location">
    <subcellularLocation>
        <location evidence="1">Cell outer membrane</location>
    </subcellularLocation>
</comment>
<dbReference type="InterPro" id="IPR050330">
    <property type="entry name" value="Bact_OuterMem_StrucFunc"/>
</dbReference>
<evidence type="ECO:0000256" key="4">
    <source>
        <dbReference type="PROSITE-ProRule" id="PRU00473"/>
    </source>
</evidence>
<dbReference type="SUPFAM" id="SSF103088">
    <property type="entry name" value="OmpA-like"/>
    <property type="match status" value="1"/>
</dbReference>
<dbReference type="GO" id="GO:0009279">
    <property type="term" value="C:cell outer membrane"/>
    <property type="evidence" value="ECO:0007669"/>
    <property type="project" value="UniProtKB-SubCell"/>
</dbReference>
<feature type="compositionally biased region" description="Polar residues" evidence="6">
    <location>
        <begin position="408"/>
        <end position="426"/>
    </location>
</feature>
<dbReference type="InterPro" id="IPR036737">
    <property type="entry name" value="OmpA-like_sf"/>
</dbReference>
<evidence type="ECO:0000256" key="6">
    <source>
        <dbReference type="SAM" id="MobiDB-lite"/>
    </source>
</evidence>
<dbReference type="EMBL" id="NQXA01000025">
    <property type="protein sequence ID" value="PHQ27895.1"/>
    <property type="molecule type" value="Genomic_DNA"/>
</dbReference>
<dbReference type="InterPro" id="IPR006664">
    <property type="entry name" value="OMP_bac"/>
</dbReference>
<dbReference type="PROSITE" id="PS51123">
    <property type="entry name" value="OMPA_2"/>
    <property type="match status" value="1"/>
</dbReference>
<dbReference type="PRINTS" id="PR01021">
    <property type="entry name" value="OMPADOMAIN"/>
</dbReference>
<keyword evidence="2 4" id="KW-0472">Membrane</keyword>
<evidence type="ECO:0000256" key="1">
    <source>
        <dbReference type="ARBA" id="ARBA00004442"/>
    </source>
</evidence>
<keyword evidence="3" id="KW-0998">Cell outer membrane</keyword>
<protein>
    <recommendedName>
        <fullName evidence="8">OmpA-like domain-containing protein</fullName>
    </recommendedName>
</protein>
<feature type="chain" id="PRO_5013646070" description="OmpA-like domain-containing protein" evidence="7">
    <location>
        <begin position="22"/>
        <end position="439"/>
    </location>
</feature>
<dbReference type="Gene3D" id="3.30.1330.60">
    <property type="entry name" value="OmpA-like domain"/>
    <property type="match status" value="1"/>
</dbReference>
<dbReference type="CDD" id="cd07185">
    <property type="entry name" value="OmpA_C-like"/>
    <property type="match status" value="1"/>
</dbReference>
<keyword evidence="10" id="KW-1185">Reference proteome</keyword>
<dbReference type="Pfam" id="PF00691">
    <property type="entry name" value="OmpA"/>
    <property type="match status" value="1"/>
</dbReference>
<feature type="signal peptide" evidence="7">
    <location>
        <begin position="1"/>
        <end position="21"/>
    </location>
</feature>